<reference evidence="2 3" key="1">
    <citation type="submission" date="2021-08" db="EMBL/GenBank/DDBJ databases">
        <title>Thermococcus onnuriiensis IOH2.</title>
        <authorList>
            <person name="Park Y.-J."/>
        </authorList>
    </citation>
    <scope>NUCLEOTIDE SEQUENCE [LARGE SCALE GENOMIC DNA]</scope>
    <source>
        <strain evidence="2 3">IOH2</strain>
    </source>
</reference>
<keyword evidence="3" id="KW-1185">Reference proteome</keyword>
<dbReference type="AlphaFoldDB" id="A0A9E7MBU9"/>
<protein>
    <submittedName>
        <fullName evidence="2">Uncharacterized protein</fullName>
    </submittedName>
</protein>
<gene>
    <name evidence="2" type="ORF">K1720_04010</name>
</gene>
<sequence length="194" mass="21176">MKRALLALLLFIPLVNAQSISIAPYGDGYATVEIEVPVDDYATQVTVSLLGSHYEDVFVTDVNGNPLEYSIEGNEITVTVQNSQIIKIAYSTPDLMTKEGLVWTLSLKSEAPVDVILPEEASLVDMSESPLEVEGNKITMPAGEVQISFILQNLEEQKPVQDISTNTGKNLTKIILPLGALLAFLVLGFALWKR</sequence>
<dbReference type="RefSeq" id="WP_251950113.1">
    <property type="nucleotide sequence ID" value="NZ_CP080572.1"/>
</dbReference>
<dbReference type="GeneID" id="72777481"/>
<keyword evidence="1" id="KW-1133">Transmembrane helix</keyword>
<name>A0A9E7MBU9_9EURY</name>
<dbReference type="Proteomes" id="UP001056425">
    <property type="component" value="Chromosome"/>
</dbReference>
<feature type="transmembrane region" description="Helical" evidence="1">
    <location>
        <begin position="174"/>
        <end position="192"/>
    </location>
</feature>
<keyword evidence="1" id="KW-0812">Transmembrane</keyword>
<evidence type="ECO:0000256" key="1">
    <source>
        <dbReference type="SAM" id="Phobius"/>
    </source>
</evidence>
<evidence type="ECO:0000313" key="2">
    <source>
        <dbReference type="EMBL" id="USH00618.1"/>
    </source>
</evidence>
<evidence type="ECO:0000313" key="3">
    <source>
        <dbReference type="Proteomes" id="UP001056425"/>
    </source>
</evidence>
<organism evidence="2 3">
    <name type="scientific">Thermococcus argininiproducens</name>
    <dbReference type="NCBI Taxonomy" id="2866384"/>
    <lineage>
        <taxon>Archaea</taxon>
        <taxon>Methanobacteriati</taxon>
        <taxon>Methanobacteriota</taxon>
        <taxon>Thermococci</taxon>
        <taxon>Thermococcales</taxon>
        <taxon>Thermococcaceae</taxon>
        <taxon>Thermococcus</taxon>
    </lineage>
</organism>
<keyword evidence="1" id="KW-0472">Membrane</keyword>
<proteinExistence type="predicted"/>
<dbReference type="EMBL" id="CP080572">
    <property type="protein sequence ID" value="USH00618.1"/>
    <property type="molecule type" value="Genomic_DNA"/>
</dbReference>
<accession>A0A9E7MBU9</accession>
<dbReference type="KEGG" id="thei:K1720_04010"/>